<sequence>MDTIPYYKSKALLSEAGIPTDKGIIGVSVRNWKGSSDISDKFAQICDRIHDEYNKTIVFIVMHNPADTNISKEIIDKMHAPAYILDKPYSPNEIMGMISQMEIILSMRLHTLIFATKQRVPIVGFIYDPKINNYLNLINMPNGGNVDNIDVDKTINEFENILNNYDSIVNDLNVSARNLEEKAKLNEKYLETLL</sequence>
<evidence type="ECO:0000259" key="1">
    <source>
        <dbReference type="Pfam" id="PF04230"/>
    </source>
</evidence>
<proteinExistence type="predicted"/>
<dbReference type="EMBL" id="VSSQ01012126">
    <property type="protein sequence ID" value="MPM48503.1"/>
    <property type="molecule type" value="Genomic_DNA"/>
</dbReference>
<dbReference type="AlphaFoldDB" id="A0A645ACC0"/>
<reference evidence="2" key="1">
    <citation type="submission" date="2019-08" db="EMBL/GenBank/DDBJ databases">
        <authorList>
            <person name="Kucharzyk K."/>
            <person name="Murdoch R.W."/>
            <person name="Higgins S."/>
            <person name="Loffler F."/>
        </authorList>
    </citation>
    <scope>NUCLEOTIDE SEQUENCE</scope>
</reference>
<dbReference type="Pfam" id="PF04230">
    <property type="entry name" value="PS_pyruv_trans"/>
    <property type="match status" value="1"/>
</dbReference>
<protein>
    <recommendedName>
        <fullName evidence="1">Polysaccharide pyruvyl transferase domain-containing protein</fullName>
    </recommendedName>
</protein>
<evidence type="ECO:0000313" key="2">
    <source>
        <dbReference type="EMBL" id="MPM48503.1"/>
    </source>
</evidence>
<dbReference type="InterPro" id="IPR007345">
    <property type="entry name" value="Polysacch_pyruvyl_Trfase"/>
</dbReference>
<dbReference type="PANTHER" id="PTHR36836:SF1">
    <property type="entry name" value="COLANIC ACID BIOSYNTHESIS PROTEIN WCAK"/>
    <property type="match status" value="1"/>
</dbReference>
<organism evidence="2">
    <name type="scientific">bioreactor metagenome</name>
    <dbReference type="NCBI Taxonomy" id="1076179"/>
    <lineage>
        <taxon>unclassified sequences</taxon>
        <taxon>metagenomes</taxon>
        <taxon>ecological metagenomes</taxon>
    </lineage>
</organism>
<dbReference type="PANTHER" id="PTHR36836">
    <property type="entry name" value="COLANIC ACID BIOSYNTHESIS PROTEIN WCAK"/>
    <property type="match status" value="1"/>
</dbReference>
<dbReference type="Gene3D" id="3.40.50.2000">
    <property type="entry name" value="Glycogen Phosphorylase B"/>
    <property type="match status" value="1"/>
</dbReference>
<comment type="caution">
    <text evidence="2">The sequence shown here is derived from an EMBL/GenBank/DDBJ whole genome shotgun (WGS) entry which is preliminary data.</text>
</comment>
<accession>A0A645ACC0</accession>
<name>A0A645ACC0_9ZZZZ</name>
<gene>
    <name evidence="2" type="ORF">SDC9_95228</name>
</gene>
<feature type="domain" description="Polysaccharide pyruvyl transferase" evidence="1">
    <location>
        <begin position="20"/>
        <end position="129"/>
    </location>
</feature>